<protein>
    <submittedName>
        <fullName evidence="2">Uncharacterized protein</fullName>
    </submittedName>
</protein>
<reference evidence="2" key="1">
    <citation type="journal article" date="2012" name="Nature">
        <title>The tomato genome sequence provides insights into fleshy fruit evolution.</title>
        <authorList>
            <consortium name="Tomato Genome Consortium"/>
        </authorList>
    </citation>
    <scope>NUCLEOTIDE SEQUENCE [LARGE SCALE GENOMIC DNA]</scope>
    <source>
        <strain evidence="2">cv. Heinz 1706</strain>
    </source>
</reference>
<feature type="compositionally biased region" description="Basic and acidic residues" evidence="1">
    <location>
        <begin position="34"/>
        <end position="47"/>
    </location>
</feature>
<reference evidence="2" key="2">
    <citation type="submission" date="2019-01" db="UniProtKB">
        <authorList>
            <consortium name="EnsemblPlants"/>
        </authorList>
    </citation>
    <scope>IDENTIFICATION</scope>
    <source>
        <strain evidence="2">cv. Heinz 1706</strain>
    </source>
</reference>
<evidence type="ECO:0000256" key="1">
    <source>
        <dbReference type="SAM" id="MobiDB-lite"/>
    </source>
</evidence>
<dbReference type="EnsemblPlants" id="Solyc02g072305.1.1">
    <property type="protein sequence ID" value="Solyc02g072305.1.1"/>
    <property type="gene ID" value="Solyc02g072305.1"/>
</dbReference>
<dbReference type="InParanoid" id="A0A3Q7FPL3"/>
<accession>A0A3Q7FPL3</accession>
<name>A0A3Q7FPL3_SOLLC</name>
<dbReference type="Proteomes" id="UP000004994">
    <property type="component" value="Chromosome 2"/>
</dbReference>
<sequence length="61" mass="6911">MEIETENRSRKGRRNKKPETHRHPYLSGASPDLVNRDPSDTPSRAEESSMTATVYPGRKGQ</sequence>
<organism evidence="2">
    <name type="scientific">Solanum lycopersicum</name>
    <name type="common">Tomato</name>
    <name type="synonym">Lycopersicon esculentum</name>
    <dbReference type="NCBI Taxonomy" id="4081"/>
    <lineage>
        <taxon>Eukaryota</taxon>
        <taxon>Viridiplantae</taxon>
        <taxon>Streptophyta</taxon>
        <taxon>Embryophyta</taxon>
        <taxon>Tracheophyta</taxon>
        <taxon>Spermatophyta</taxon>
        <taxon>Magnoliopsida</taxon>
        <taxon>eudicotyledons</taxon>
        <taxon>Gunneridae</taxon>
        <taxon>Pentapetalae</taxon>
        <taxon>asterids</taxon>
        <taxon>lamiids</taxon>
        <taxon>Solanales</taxon>
        <taxon>Solanaceae</taxon>
        <taxon>Solanoideae</taxon>
        <taxon>Solaneae</taxon>
        <taxon>Solanum</taxon>
        <taxon>Solanum subgen. Lycopersicon</taxon>
    </lineage>
</organism>
<evidence type="ECO:0000313" key="2">
    <source>
        <dbReference type="EnsemblPlants" id="Solyc02g072305.1.1"/>
    </source>
</evidence>
<evidence type="ECO:0000313" key="3">
    <source>
        <dbReference type="Proteomes" id="UP000004994"/>
    </source>
</evidence>
<dbReference type="AlphaFoldDB" id="A0A3Q7FPL3"/>
<proteinExistence type="predicted"/>
<dbReference type="Gramene" id="Solyc02g072305.1.1">
    <property type="protein sequence ID" value="Solyc02g072305.1.1"/>
    <property type="gene ID" value="Solyc02g072305.1"/>
</dbReference>
<keyword evidence="3" id="KW-1185">Reference proteome</keyword>
<feature type="region of interest" description="Disordered" evidence="1">
    <location>
        <begin position="1"/>
        <end position="61"/>
    </location>
</feature>